<dbReference type="EMBL" id="CM037151">
    <property type="protein sequence ID" value="KAH7844679.1"/>
    <property type="molecule type" value="Genomic_DNA"/>
</dbReference>
<reference evidence="1 2" key="1">
    <citation type="journal article" date="2021" name="Hortic Res">
        <title>High-quality reference genome and annotation aids understanding of berry development for evergreen blueberry (Vaccinium darrowii).</title>
        <authorList>
            <person name="Yu J."/>
            <person name="Hulse-Kemp A.M."/>
            <person name="Babiker E."/>
            <person name="Staton M."/>
        </authorList>
    </citation>
    <scope>NUCLEOTIDE SEQUENCE [LARGE SCALE GENOMIC DNA]</scope>
    <source>
        <strain evidence="2">cv. NJ 8807/NJ 8810</strain>
        <tissue evidence="1">Young leaf</tissue>
    </source>
</reference>
<gene>
    <name evidence="1" type="ORF">Vadar_030561</name>
</gene>
<name>A0ACB7XUA0_9ERIC</name>
<evidence type="ECO:0000313" key="2">
    <source>
        <dbReference type="Proteomes" id="UP000828048"/>
    </source>
</evidence>
<protein>
    <submittedName>
        <fullName evidence="1">Uncharacterized protein</fullName>
    </submittedName>
</protein>
<evidence type="ECO:0000313" key="1">
    <source>
        <dbReference type="EMBL" id="KAH7844679.1"/>
    </source>
</evidence>
<accession>A0ACB7XUA0</accession>
<keyword evidence="2" id="KW-1185">Reference proteome</keyword>
<proteinExistence type="predicted"/>
<comment type="caution">
    <text evidence="1">The sequence shown here is derived from an EMBL/GenBank/DDBJ whole genome shotgun (WGS) entry which is preliminary data.</text>
</comment>
<sequence>MEELSDFNIDPKKNLTWTQEMDDYLIEVLHEQFLYGRKIDRSFTATAYANASKAMSQKFGENISKAHIKNRLKTIKQNFNLAYDLVKKSSGLGWNQETRMLEADPEVWKELIASNPDAKKFYMRPIPKFDQLEAIFGRDRATGAYAETAKEKRRRWAKERRVFDSVDGIDQLVAENEVHLENFDDMIAVSSPLPTSQKNHMEPPSSSRGNKRKGAMVELLLEQLQVCNNGIVEVAAALREGNQVLHEGNLALKEGQQRVYSEEEVFKELENIGVEEDLLFRAYNFITSNTGLVRAFFGCPTHRRKAWLTEKMRGPSNSC</sequence>
<organism evidence="1 2">
    <name type="scientific">Vaccinium darrowii</name>
    <dbReference type="NCBI Taxonomy" id="229202"/>
    <lineage>
        <taxon>Eukaryota</taxon>
        <taxon>Viridiplantae</taxon>
        <taxon>Streptophyta</taxon>
        <taxon>Embryophyta</taxon>
        <taxon>Tracheophyta</taxon>
        <taxon>Spermatophyta</taxon>
        <taxon>Magnoliopsida</taxon>
        <taxon>eudicotyledons</taxon>
        <taxon>Gunneridae</taxon>
        <taxon>Pentapetalae</taxon>
        <taxon>asterids</taxon>
        <taxon>Ericales</taxon>
        <taxon>Ericaceae</taxon>
        <taxon>Vaccinioideae</taxon>
        <taxon>Vaccinieae</taxon>
        <taxon>Vaccinium</taxon>
    </lineage>
</organism>
<dbReference type="Proteomes" id="UP000828048">
    <property type="component" value="Chromosome 1"/>
</dbReference>